<dbReference type="InterPro" id="IPR023370">
    <property type="entry name" value="TrmO-like_N"/>
</dbReference>
<dbReference type="SUPFAM" id="SSF143555">
    <property type="entry name" value="FwdE-like"/>
    <property type="match status" value="1"/>
</dbReference>
<accession>A0A075WB76</accession>
<dbReference type="EC" id="1.2.99.5" evidence="4"/>
<keyword evidence="4" id="KW-0489">Methyltransferase</keyword>
<dbReference type="InterPro" id="IPR036413">
    <property type="entry name" value="YaeB-like_sf"/>
</dbReference>
<dbReference type="NCBIfam" id="TIGR00104">
    <property type="entry name" value="tRNA_TsaA"/>
    <property type="match status" value="1"/>
</dbReference>
<evidence type="ECO:0000259" key="3">
    <source>
        <dbReference type="PROSITE" id="PS51668"/>
    </source>
</evidence>
<dbReference type="PROSITE" id="PS51668">
    <property type="entry name" value="TSAA_2"/>
    <property type="match status" value="1"/>
</dbReference>
<dbReference type="InterPro" id="IPR036414">
    <property type="entry name" value="YaeB_N_sf"/>
</dbReference>
<gene>
    <name evidence="4" type="ORF">AFULGI_00004370</name>
</gene>
<evidence type="ECO:0000313" key="5">
    <source>
        <dbReference type="Proteomes" id="UP000028501"/>
    </source>
</evidence>
<organism evidence="4 5">
    <name type="scientific">Archaeoglobus fulgidus DSM 8774</name>
    <dbReference type="NCBI Taxonomy" id="1344584"/>
    <lineage>
        <taxon>Archaea</taxon>
        <taxon>Methanobacteriati</taxon>
        <taxon>Methanobacteriota</taxon>
        <taxon>Archaeoglobi</taxon>
        <taxon>Archaeoglobales</taxon>
        <taxon>Archaeoglobaceae</taxon>
        <taxon>Archaeoglobus</taxon>
    </lineage>
</organism>
<dbReference type="Gene3D" id="2.40.30.70">
    <property type="entry name" value="YaeB-like"/>
    <property type="match status" value="1"/>
</dbReference>
<evidence type="ECO:0000313" key="4">
    <source>
        <dbReference type="EMBL" id="AIG97251.1"/>
    </source>
</evidence>
<name>A0A075WB76_ARCFL</name>
<dbReference type="GO" id="GO:0032259">
    <property type="term" value="P:methylation"/>
    <property type="evidence" value="ECO:0007669"/>
    <property type="project" value="UniProtKB-KW"/>
</dbReference>
<dbReference type="Proteomes" id="UP000028501">
    <property type="component" value="Chromosome"/>
</dbReference>
<keyword evidence="4" id="KW-0808">Transferase</keyword>
<evidence type="ECO:0000256" key="1">
    <source>
        <dbReference type="ARBA" id="ARBA00022691"/>
    </source>
</evidence>
<dbReference type="PANTHER" id="PTHR39418">
    <property type="entry name" value="DEHYDROGENASE-RELATED"/>
    <property type="match status" value="1"/>
</dbReference>
<dbReference type="SUPFAM" id="SSF118196">
    <property type="entry name" value="YaeB-like"/>
    <property type="match status" value="1"/>
</dbReference>
<dbReference type="InterPro" id="IPR053194">
    <property type="entry name" value="tRNA_methyltr_O"/>
</dbReference>
<comment type="similarity">
    <text evidence="2">Belongs to the tRNA methyltransferase O family.</text>
</comment>
<dbReference type="KEGG" id="afg:AFULGI_00004370"/>
<dbReference type="GO" id="GO:0008168">
    <property type="term" value="F:methyltransferase activity"/>
    <property type="evidence" value="ECO:0007669"/>
    <property type="project" value="UniProtKB-KW"/>
</dbReference>
<protein>
    <submittedName>
        <fullName evidence="4">Putative methyltransferase, YaeB family</fullName>
        <ecNumber evidence="4">1.2.99.5</ecNumber>
    </submittedName>
</protein>
<dbReference type="EMBL" id="CP006577">
    <property type="protein sequence ID" value="AIG97251.1"/>
    <property type="molecule type" value="Genomic_DNA"/>
</dbReference>
<dbReference type="PROSITE" id="PS01318">
    <property type="entry name" value="TSAA_1"/>
    <property type="match status" value="1"/>
</dbReference>
<evidence type="ECO:0000256" key="2">
    <source>
        <dbReference type="ARBA" id="ARBA00033753"/>
    </source>
</evidence>
<dbReference type="InterPro" id="IPR023368">
    <property type="entry name" value="UPF0066_cons_site"/>
</dbReference>
<dbReference type="PANTHER" id="PTHR39418:SF1">
    <property type="entry name" value="DEHYDROGENASE"/>
    <property type="match status" value="1"/>
</dbReference>
<dbReference type="InterPro" id="IPR003814">
    <property type="entry name" value="FmdEsu_dom"/>
</dbReference>
<dbReference type="Pfam" id="PF02663">
    <property type="entry name" value="FmdE"/>
    <property type="match status" value="1"/>
</dbReference>
<dbReference type="GO" id="GO:0016491">
    <property type="term" value="F:oxidoreductase activity"/>
    <property type="evidence" value="ECO:0007669"/>
    <property type="project" value="UniProtKB-KW"/>
</dbReference>
<dbReference type="Pfam" id="PF01980">
    <property type="entry name" value="TrmO_N"/>
    <property type="match status" value="1"/>
</dbReference>
<proteinExistence type="inferred from homology"/>
<dbReference type="CDD" id="cd09281">
    <property type="entry name" value="UPF0066"/>
    <property type="match status" value="1"/>
</dbReference>
<keyword evidence="1" id="KW-0949">S-adenosyl-L-methionine</keyword>
<dbReference type="HOGENOM" id="CLU_077622_0_0_2"/>
<dbReference type="Gene3D" id="3.30.1330.130">
    <property type="match status" value="1"/>
</dbReference>
<reference evidence="4 5" key="1">
    <citation type="submission" date="2013-07" db="EMBL/GenBank/DDBJ databases">
        <title>Genome of Archaeoglobus fulgidus.</title>
        <authorList>
            <person name="Fiebig A."/>
            <person name="Birkeland N.-K."/>
        </authorList>
    </citation>
    <scope>NUCLEOTIDE SEQUENCE [LARGE SCALE GENOMIC DNA]</scope>
    <source>
        <strain evidence="4 5">DSM 8774</strain>
    </source>
</reference>
<sequence>MQLRQVGVIRSPYKNFSKAPHQGRFSKETVEIEIFPEFEDGLKDIETCTHLIVLYWLDRANRDALLVVPPHDSREHGVFATRSPHRPNPIGFAVVELLERDGRVLKVKGLDALDGTPVVDIKPYSSTIDSVGNAKIGWFEEANPQSKLTRLLLRAKEFHGHICPFVALGVRMSVIAMEKLGVEEDAMASVGEDILAIVECNNCLTDGVQVATGCTLGNNSLIYLDLGKNALTIVRRKDWKGVRVYVNAENVRKYFSKEALELFNKVIVRREGSEEDAKRLSEFWEETGWKMLEIPEEEFKVEFVEVQPIERAPIFENKRCEKCGELAMATRVKDGLCLRCAGSYYAVVGRGIVKFDGEMREVV</sequence>
<keyword evidence="4" id="KW-0560">Oxidoreductase</keyword>
<feature type="domain" description="TsaA-like" evidence="3">
    <location>
        <begin position="3"/>
        <end position="133"/>
    </location>
</feature>
<dbReference type="AlphaFoldDB" id="A0A075WB76"/>